<dbReference type="Proteomes" id="UP000008493">
    <property type="component" value="Unassembled WGS sequence"/>
</dbReference>
<dbReference type="RefSeq" id="XP_007335969.1">
    <property type="nucleotide sequence ID" value="XM_007335907.1"/>
</dbReference>
<protein>
    <submittedName>
        <fullName evidence="1">Uncharacterized protein</fullName>
    </submittedName>
</protein>
<keyword evidence="2" id="KW-1185">Reference proteome</keyword>
<accession>K5WS72</accession>
<dbReference type="AlphaFoldDB" id="K5WS72"/>
<name>K5WS72_AGABU</name>
<proteinExistence type="predicted"/>
<dbReference type="KEGG" id="abp:AGABI1DRAFT134867"/>
<sequence length="49" mass="5530">MSSQENRAPYHGIQSLGFGKRLMIIDDADASDCKGQIVLLFEHFHLVKI</sequence>
<dbReference type="HOGENOM" id="CLU_3142689_0_0_1"/>
<dbReference type="EMBL" id="JH972821">
    <property type="protein sequence ID" value="EKM73392.1"/>
    <property type="molecule type" value="Genomic_DNA"/>
</dbReference>
<dbReference type="InParanoid" id="K5WS72"/>
<evidence type="ECO:0000313" key="1">
    <source>
        <dbReference type="EMBL" id="EKM73392.1"/>
    </source>
</evidence>
<dbReference type="GeneID" id="18828399"/>
<gene>
    <name evidence="1" type="ORF">AGABI1DRAFT_134867</name>
</gene>
<organism evidence="1 2">
    <name type="scientific">Agaricus bisporus var. burnettii (strain JB137-S8 / ATCC MYA-4627 / FGSC 10392)</name>
    <name type="common">White button mushroom</name>
    <dbReference type="NCBI Taxonomy" id="597362"/>
    <lineage>
        <taxon>Eukaryota</taxon>
        <taxon>Fungi</taxon>
        <taxon>Dikarya</taxon>
        <taxon>Basidiomycota</taxon>
        <taxon>Agaricomycotina</taxon>
        <taxon>Agaricomycetes</taxon>
        <taxon>Agaricomycetidae</taxon>
        <taxon>Agaricales</taxon>
        <taxon>Agaricineae</taxon>
        <taxon>Agaricaceae</taxon>
        <taxon>Agaricus</taxon>
    </lineage>
</organism>
<reference evidence="2" key="1">
    <citation type="journal article" date="2012" name="Proc. Natl. Acad. Sci. U.S.A.">
        <title>Genome sequence of the button mushroom Agaricus bisporus reveals mechanisms governing adaptation to a humic-rich ecological niche.</title>
        <authorList>
            <person name="Morin E."/>
            <person name="Kohler A."/>
            <person name="Baker A.R."/>
            <person name="Foulongne-Oriol M."/>
            <person name="Lombard V."/>
            <person name="Nagy L.G."/>
            <person name="Ohm R.A."/>
            <person name="Patyshakuliyeva A."/>
            <person name="Brun A."/>
            <person name="Aerts A.L."/>
            <person name="Bailey A.M."/>
            <person name="Billette C."/>
            <person name="Coutinho P.M."/>
            <person name="Deakin G."/>
            <person name="Doddapaneni H."/>
            <person name="Floudas D."/>
            <person name="Grimwood J."/>
            <person name="Hilden K."/>
            <person name="Kuees U."/>
            <person name="LaButti K.M."/>
            <person name="Lapidus A."/>
            <person name="Lindquist E.A."/>
            <person name="Lucas S.M."/>
            <person name="Murat C."/>
            <person name="Riley R.W."/>
            <person name="Salamov A.A."/>
            <person name="Schmutz J."/>
            <person name="Subramanian V."/>
            <person name="Woesten H.A.B."/>
            <person name="Xu J."/>
            <person name="Eastwood D.C."/>
            <person name="Foster G.D."/>
            <person name="Sonnenberg A.S."/>
            <person name="Cullen D."/>
            <person name="de Vries R.P."/>
            <person name="Lundell T."/>
            <person name="Hibbett D.S."/>
            <person name="Henrissat B."/>
            <person name="Burton K.S."/>
            <person name="Kerrigan R.W."/>
            <person name="Challen M.P."/>
            <person name="Grigoriev I.V."/>
            <person name="Martin F."/>
        </authorList>
    </citation>
    <scope>NUCLEOTIDE SEQUENCE [LARGE SCALE GENOMIC DNA]</scope>
    <source>
        <strain evidence="2">JB137-S8 / ATCC MYA-4627 / FGSC 10392</strain>
    </source>
</reference>
<evidence type="ECO:0000313" key="2">
    <source>
        <dbReference type="Proteomes" id="UP000008493"/>
    </source>
</evidence>